<accession>A0ABY5TYX4</accession>
<sequence>MRKTSFIAGLVLSLTVMSGCSLDLDDPDFDTNNSNSNSNIKLDAGAIDTSKKGQVQKSFLADNVSVLDIYSKEIGVQLHQSDSNEIKVLLTNVDNDTKLDANVSGDTLQVKMGAGPSVFGLNTTTPTLHIYVPKKSYQSIKLHSQNANFTAENLEAAELNLNTNEGDFKLNGFKGNQLTGKTAHGNFNLQQIDAPFSISSSSGAVNVSVAKGIIGNSQIRSSFGDVKVNVGTEAVHVNLRSDQGISSSFSAPAVKDNEGVFTMEGSLNGGGGSSKLTINTEGRIKLDK</sequence>
<protein>
    <submittedName>
        <fullName evidence="3">DUF4097 domain-containing protein</fullName>
    </submittedName>
</protein>
<evidence type="ECO:0000313" key="3">
    <source>
        <dbReference type="EMBL" id="UWE02594.1"/>
    </source>
</evidence>
<evidence type="ECO:0000256" key="1">
    <source>
        <dbReference type="SAM" id="SignalP"/>
    </source>
</evidence>
<dbReference type="PROSITE" id="PS51257">
    <property type="entry name" value="PROKAR_LIPOPROTEIN"/>
    <property type="match status" value="1"/>
</dbReference>
<reference evidence="3" key="1">
    <citation type="submission" date="2022-08" db="EMBL/GenBank/DDBJ databases">
        <title>The complete genome sequence of the thermophilic bacterium Laceyella sacchari FBKL4.010 reveals the basis for tetramethylpyrazine biosynthesis in Moutai-flavor Daqu.</title>
        <authorList>
            <person name="Li D."/>
            <person name="Huang W."/>
            <person name="Wang C."/>
            <person name="Qiu S."/>
        </authorList>
    </citation>
    <scope>NUCLEOTIDE SEQUENCE</scope>
    <source>
        <strain evidence="3">FBKL4.014</strain>
    </source>
</reference>
<feature type="domain" description="DUF4097" evidence="2">
    <location>
        <begin position="66"/>
        <end position="242"/>
    </location>
</feature>
<keyword evidence="1" id="KW-0732">Signal</keyword>
<dbReference type="Pfam" id="PF13349">
    <property type="entry name" value="DUF4097"/>
    <property type="match status" value="1"/>
</dbReference>
<proteinExistence type="predicted"/>
<dbReference type="RefSeq" id="WP_154987921.1">
    <property type="nucleotide sequence ID" value="NZ_CP103866.1"/>
</dbReference>
<dbReference type="EMBL" id="CP103866">
    <property type="protein sequence ID" value="UWE02594.1"/>
    <property type="molecule type" value="Genomic_DNA"/>
</dbReference>
<gene>
    <name evidence="3" type="ORF">NYR52_10585</name>
</gene>
<name>A0ABY5TYX4_LACSH</name>
<dbReference type="Proteomes" id="UP001058650">
    <property type="component" value="Chromosome"/>
</dbReference>
<organism evidence="3 4">
    <name type="scientific">Laceyella sacchari</name>
    <name type="common">Thermoactinomyces thalpophilus</name>
    <dbReference type="NCBI Taxonomy" id="37482"/>
    <lineage>
        <taxon>Bacteria</taxon>
        <taxon>Bacillati</taxon>
        <taxon>Bacillota</taxon>
        <taxon>Bacilli</taxon>
        <taxon>Bacillales</taxon>
        <taxon>Thermoactinomycetaceae</taxon>
        <taxon>Laceyella</taxon>
    </lineage>
</organism>
<keyword evidence="4" id="KW-1185">Reference proteome</keyword>
<feature type="chain" id="PRO_5046132804" evidence="1">
    <location>
        <begin position="19"/>
        <end position="288"/>
    </location>
</feature>
<evidence type="ECO:0000259" key="2">
    <source>
        <dbReference type="Pfam" id="PF13349"/>
    </source>
</evidence>
<feature type="signal peptide" evidence="1">
    <location>
        <begin position="1"/>
        <end position="18"/>
    </location>
</feature>
<dbReference type="InterPro" id="IPR025164">
    <property type="entry name" value="Toastrack_DUF4097"/>
</dbReference>
<evidence type="ECO:0000313" key="4">
    <source>
        <dbReference type="Proteomes" id="UP001058650"/>
    </source>
</evidence>